<evidence type="ECO:0000256" key="10">
    <source>
        <dbReference type="ARBA" id="ARBA00023012"/>
    </source>
</evidence>
<keyword evidence="8 14" id="KW-0418">Kinase</keyword>
<dbReference type="SUPFAM" id="SSF55785">
    <property type="entry name" value="PYP-like sensor domain (PAS domain)"/>
    <property type="match status" value="1"/>
</dbReference>
<dbReference type="Proteomes" id="UP000218418">
    <property type="component" value="Chromosome"/>
</dbReference>
<evidence type="ECO:0000256" key="7">
    <source>
        <dbReference type="ARBA" id="ARBA00022679"/>
    </source>
</evidence>
<dbReference type="Pfam" id="PF00360">
    <property type="entry name" value="PHY"/>
    <property type="match status" value="1"/>
</dbReference>
<keyword evidence="9" id="KW-0157">Chromophore</keyword>
<dbReference type="Gene3D" id="3.30.450.20">
    <property type="entry name" value="PAS domain"/>
    <property type="match status" value="1"/>
</dbReference>
<dbReference type="Gene3D" id="1.10.287.130">
    <property type="match status" value="1"/>
</dbReference>
<dbReference type="InterPro" id="IPR035965">
    <property type="entry name" value="PAS-like_dom_sf"/>
</dbReference>
<dbReference type="InterPro" id="IPR043150">
    <property type="entry name" value="Phytochrome_PHY_sf"/>
</dbReference>
<dbReference type="InterPro" id="IPR029016">
    <property type="entry name" value="GAF-like_dom_sf"/>
</dbReference>
<dbReference type="Gene3D" id="3.30.450.40">
    <property type="match status" value="1"/>
</dbReference>
<dbReference type="GO" id="GO:0009584">
    <property type="term" value="P:detection of visible light"/>
    <property type="evidence" value="ECO:0007669"/>
    <property type="project" value="InterPro"/>
</dbReference>
<dbReference type="Pfam" id="PF01590">
    <property type="entry name" value="GAF"/>
    <property type="match status" value="1"/>
</dbReference>
<evidence type="ECO:0000256" key="1">
    <source>
        <dbReference type="ARBA" id="ARBA00000085"/>
    </source>
</evidence>
<keyword evidence="5" id="KW-0597">Phosphoprotein</keyword>
<dbReference type="InterPro" id="IPR004358">
    <property type="entry name" value="Sig_transdc_His_kin-like_C"/>
</dbReference>
<keyword evidence="11" id="KW-0675">Receptor</keyword>
<evidence type="ECO:0000256" key="11">
    <source>
        <dbReference type="ARBA" id="ARBA00023170"/>
    </source>
</evidence>
<dbReference type="InterPro" id="IPR013515">
    <property type="entry name" value="Phytochrome_cen-reg"/>
</dbReference>
<gene>
    <name evidence="14" type="ORF">NIES267_12600</name>
</gene>
<protein>
    <recommendedName>
        <fullName evidence="3">histidine kinase</fullName>
        <ecNumber evidence="3">2.7.13.3</ecNumber>
    </recommendedName>
</protein>
<evidence type="ECO:0000256" key="9">
    <source>
        <dbReference type="ARBA" id="ARBA00022991"/>
    </source>
</evidence>
<dbReference type="SMART" id="SM00065">
    <property type="entry name" value="GAF"/>
    <property type="match status" value="1"/>
</dbReference>
<dbReference type="SMART" id="SM00387">
    <property type="entry name" value="HATPase_c"/>
    <property type="match status" value="1"/>
</dbReference>
<evidence type="ECO:0000256" key="8">
    <source>
        <dbReference type="ARBA" id="ARBA00022777"/>
    </source>
</evidence>
<evidence type="ECO:0000256" key="5">
    <source>
        <dbReference type="ARBA" id="ARBA00022553"/>
    </source>
</evidence>
<keyword evidence="15" id="KW-1185">Reference proteome</keyword>
<sequence>MSQGKAISTNEAITSSNVNLTNCDREAIHIPSSIQPHGILFALSEPDFRIVQVSNNTFDYLGLQPEELLNQKLSFLLDESQIQAIRICLTEDFESVNPLKVSIKRGEKILRFDGVVHRTVGAVLLELEPTESTQDDAKFFDFYNLVRTPLSKIQKSSTLSQLCDVIVTEIRKITGFDRVMIYRFDEDGAGMVIAEDPREDLDKYLGLRYPATDIPKQAKRLYELNLLRLIQDINYQAVELIPQLNPQTNKPLDMSLSVLRSVSPLHLEYLRNMGVNTSMSVSLLKDKKLWGLIACHHYDLGKTVSYEIRTVCEFLGQIMSFELAAKEENEDLDYKMKLKSIQSRFVDSITQAEDLIDGLTKNPSDLLDLVSASGVAICNLGSLITEGTVPTESHIHELVYWVETQIGTEIIYHTDSLASVYPEAEKFTDIGSGLIALAISKVQKTYILWFRPEVLQTVNWGGNPHKPVEVLEDGSVNISPRQSFKLWQETVRNKSLAWKKCEIEATLELRSSIVGILLRKADELAKVNLELERSNDDLDSFAYIASHDLKEPLRGIHNYSSFLMEDYGDILDSDGISKLETLMRLTKRMENLIDSLLHYSRLGRTELFLNKTNLNEIINNAADVIRISQNKDVDIRIPRKLPTIYCDTTQVSELFSNLISNALKYNDKTEKWIEIGFIDPITDVEEYQLLYTHNSDSQTPIIFYVKDNGIGIRPKHLETVFRIFKRLHAPNRFGGGTGAGLTIVKKIVERHNGTMWVESTFKEGSTFYFTLLPDKE</sequence>
<evidence type="ECO:0000313" key="14">
    <source>
        <dbReference type="EMBL" id="BAY81783.1"/>
    </source>
</evidence>
<dbReference type="Gene3D" id="3.30.450.270">
    <property type="match status" value="1"/>
</dbReference>
<keyword evidence="10" id="KW-0902">Two-component regulatory system</keyword>
<reference evidence="14 15" key="1">
    <citation type="submission" date="2017-06" db="EMBL/GenBank/DDBJ databases">
        <title>Genome sequencing of cyanobaciteial culture collection at National Institute for Environmental Studies (NIES).</title>
        <authorList>
            <person name="Hirose Y."/>
            <person name="Shimura Y."/>
            <person name="Fujisawa T."/>
            <person name="Nakamura Y."/>
            <person name="Kawachi M."/>
        </authorList>
    </citation>
    <scope>NUCLEOTIDE SEQUENCE [LARGE SCALE GENOMIC DNA]</scope>
    <source>
        <strain evidence="14 15">NIES-267</strain>
    </source>
</reference>
<dbReference type="PROSITE" id="PS50109">
    <property type="entry name" value="HIS_KIN"/>
    <property type="match status" value="1"/>
</dbReference>
<dbReference type="Gene3D" id="3.30.565.10">
    <property type="entry name" value="Histidine kinase-like ATPase, C-terminal domain"/>
    <property type="match status" value="1"/>
</dbReference>
<dbReference type="OrthoDB" id="9760752at2"/>
<dbReference type="InterPro" id="IPR050351">
    <property type="entry name" value="BphY/WalK/GraS-like"/>
</dbReference>
<feature type="domain" description="Histidine kinase" evidence="13">
    <location>
        <begin position="544"/>
        <end position="775"/>
    </location>
</feature>
<dbReference type="GO" id="GO:0009881">
    <property type="term" value="F:photoreceptor activity"/>
    <property type="evidence" value="ECO:0007669"/>
    <property type="project" value="UniProtKB-KW"/>
</dbReference>
<evidence type="ECO:0000259" key="12">
    <source>
        <dbReference type="PROSITE" id="PS50046"/>
    </source>
</evidence>
<dbReference type="InterPro" id="IPR005467">
    <property type="entry name" value="His_kinase_dom"/>
</dbReference>
<evidence type="ECO:0000256" key="2">
    <source>
        <dbReference type="ARBA" id="ARBA00006402"/>
    </source>
</evidence>
<dbReference type="Pfam" id="PF08446">
    <property type="entry name" value="PAS_2"/>
    <property type="match status" value="1"/>
</dbReference>
<dbReference type="InterPro" id="IPR036097">
    <property type="entry name" value="HisK_dim/P_sf"/>
</dbReference>
<dbReference type="EMBL" id="AP018227">
    <property type="protein sequence ID" value="BAY81783.1"/>
    <property type="molecule type" value="Genomic_DNA"/>
</dbReference>
<dbReference type="SUPFAM" id="SSF55874">
    <property type="entry name" value="ATPase domain of HSP90 chaperone/DNA topoisomerase II/histidine kinase"/>
    <property type="match status" value="1"/>
</dbReference>
<dbReference type="InterPro" id="IPR003594">
    <property type="entry name" value="HATPase_dom"/>
</dbReference>
<dbReference type="Pfam" id="PF00512">
    <property type="entry name" value="HisKA"/>
    <property type="match status" value="1"/>
</dbReference>
<dbReference type="SUPFAM" id="SSF47384">
    <property type="entry name" value="Homodimeric domain of signal transducing histidine kinase"/>
    <property type="match status" value="1"/>
</dbReference>
<dbReference type="CDD" id="cd00082">
    <property type="entry name" value="HisKA"/>
    <property type="match status" value="1"/>
</dbReference>
<dbReference type="SMART" id="SM00388">
    <property type="entry name" value="HisKA"/>
    <property type="match status" value="1"/>
</dbReference>
<dbReference type="GO" id="GO:0000155">
    <property type="term" value="F:phosphorelay sensor kinase activity"/>
    <property type="evidence" value="ECO:0007669"/>
    <property type="project" value="InterPro"/>
</dbReference>
<evidence type="ECO:0000256" key="4">
    <source>
        <dbReference type="ARBA" id="ARBA00022543"/>
    </source>
</evidence>
<dbReference type="SUPFAM" id="SSF55781">
    <property type="entry name" value="GAF domain-like"/>
    <property type="match status" value="2"/>
</dbReference>
<keyword evidence="7" id="KW-0808">Transferase</keyword>
<dbReference type="PRINTS" id="PR00344">
    <property type="entry name" value="BCTRLSENSOR"/>
</dbReference>
<dbReference type="Pfam" id="PF02518">
    <property type="entry name" value="HATPase_c"/>
    <property type="match status" value="1"/>
</dbReference>
<evidence type="ECO:0000259" key="13">
    <source>
        <dbReference type="PROSITE" id="PS50109"/>
    </source>
</evidence>
<dbReference type="GO" id="GO:0006355">
    <property type="term" value="P:regulation of DNA-templated transcription"/>
    <property type="evidence" value="ECO:0007669"/>
    <property type="project" value="InterPro"/>
</dbReference>
<evidence type="ECO:0000256" key="3">
    <source>
        <dbReference type="ARBA" id="ARBA00012438"/>
    </source>
</evidence>
<dbReference type="PROSITE" id="PS50046">
    <property type="entry name" value="PHYTOCHROME_2"/>
    <property type="match status" value="1"/>
</dbReference>
<proteinExistence type="inferred from homology"/>
<keyword evidence="4" id="KW-0600">Photoreceptor protein</keyword>
<dbReference type="GO" id="GO:0000156">
    <property type="term" value="F:phosphorelay response regulator activity"/>
    <property type="evidence" value="ECO:0007669"/>
    <property type="project" value="TreeGrafter"/>
</dbReference>
<dbReference type="PANTHER" id="PTHR42878">
    <property type="entry name" value="TWO-COMPONENT HISTIDINE KINASE"/>
    <property type="match status" value="1"/>
</dbReference>
<dbReference type="GO" id="GO:0030295">
    <property type="term" value="F:protein kinase activator activity"/>
    <property type="evidence" value="ECO:0007669"/>
    <property type="project" value="TreeGrafter"/>
</dbReference>
<dbReference type="PANTHER" id="PTHR42878:SF15">
    <property type="entry name" value="BACTERIOPHYTOCHROME"/>
    <property type="match status" value="1"/>
</dbReference>
<dbReference type="GO" id="GO:0007234">
    <property type="term" value="P:osmosensory signaling via phosphorelay pathway"/>
    <property type="evidence" value="ECO:0007669"/>
    <property type="project" value="TreeGrafter"/>
</dbReference>
<evidence type="ECO:0000313" key="15">
    <source>
        <dbReference type="Proteomes" id="UP000218418"/>
    </source>
</evidence>
<keyword evidence="6" id="KW-0716">Sensory transduction</keyword>
<comment type="catalytic activity">
    <reaction evidence="1">
        <text>ATP + protein L-histidine = ADP + protein N-phospho-L-histidine.</text>
        <dbReference type="EC" id="2.7.13.3"/>
    </reaction>
</comment>
<dbReference type="AlphaFoldDB" id="A0A1Z4LKL3"/>
<dbReference type="InterPro" id="IPR036890">
    <property type="entry name" value="HATPase_C_sf"/>
</dbReference>
<accession>A0A1Z4LKL3</accession>
<dbReference type="InterPro" id="IPR003661">
    <property type="entry name" value="HisK_dim/P_dom"/>
</dbReference>
<dbReference type="InterPro" id="IPR013654">
    <property type="entry name" value="PAS_2"/>
</dbReference>
<dbReference type="InterPro" id="IPR016132">
    <property type="entry name" value="Phyto_chromo_attachment"/>
</dbReference>
<organism evidence="14 15">
    <name type="scientific">Calothrix parasitica NIES-267</name>
    <dbReference type="NCBI Taxonomy" id="1973488"/>
    <lineage>
        <taxon>Bacteria</taxon>
        <taxon>Bacillati</taxon>
        <taxon>Cyanobacteriota</taxon>
        <taxon>Cyanophyceae</taxon>
        <taxon>Nostocales</taxon>
        <taxon>Calotrichaceae</taxon>
        <taxon>Calothrix</taxon>
    </lineage>
</organism>
<name>A0A1Z4LKL3_9CYAN</name>
<feature type="domain" description="Phytochrome chromophore attachment site" evidence="12">
    <location>
        <begin position="158"/>
        <end position="317"/>
    </location>
</feature>
<dbReference type="InterPro" id="IPR003018">
    <property type="entry name" value="GAF"/>
</dbReference>
<comment type="similarity">
    <text evidence="2">In the N-terminal section; belongs to the phytochrome family.</text>
</comment>
<evidence type="ECO:0000256" key="6">
    <source>
        <dbReference type="ARBA" id="ARBA00022606"/>
    </source>
</evidence>
<dbReference type="EC" id="2.7.13.3" evidence="3"/>